<evidence type="ECO:0000313" key="3">
    <source>
        <dbReference type="Proteomes" id="UP000275846"/>
    </source>
</evidence>
<sequence length="671" mass="73255">MESSNEAVNPASAGVPATNGFLCPRCGRVCRSAAGLKLHVRRCQADSVLPPSVSVSSSVPASTSMSVPSQSSSGALLRDHCFRSFSSVRGRSQHLKSAHPTAETDQVLCCRSSLLHSAVKLLTKSPCQAIASGDLLSLALDLLMGEEHLPEAAPRLDAHALAVFPRRWRPGVSRRPTVAVRPTANRKLRRAQYAEVQARLAKNPKAGAQFVLSGDWRKARALNHRYLLVVSPLPNCPFPVWFPGAALSYSDQQLGFDLAGTTVDSLAYADDLVLFAKSPLRLQQRLDGLANGLSLAGMVLNSAKCASFYVQALGNKSACPCPCEVSIGGCVAFAWATGHFQLFGSALLIQVTVGHRPIFAAMLDELSHAPLKLQQRVSLLKRHLLPKVLHELVLGAVHRNTLKRLDTQVRQHLRRWLRLPADTPTAFLHAPVNDGGLGVPCLAVLVPFAKRRRLDSVLASSEPAVRAAATVPSAYSGLRLAAQPVRFRRSVLASKEDARNYWKSAFYSSADGRPLAAFAKSACASQWLSSPARVFPWLYLRGIQLREGVLSTKSRRNRRTGISDDLCRGQCGQRETLFHILQFCQLTHQARVWRHNQVMKLLATKLVKRGHKVLLEPHIPEGWTFRKPDIVVCGEDGLTVVDIAIAGEELMESVYAGKIRYNSAAEVQVNL</sequence>
<keyword evidence="3" id="KW-1185">Reference proteome</keyword>
<evidence type="ECO:0000256" key="1">
    <source>
        <dbReference type="SAM" id="MobiDB-lite"/>
    </source>
</evidence>
<dbReference type="STRING" id="70667.A0A183STE4"/>
<evidence type="ECO:0000313" key="2">
    <source>
        <dbReference type="EMBL" id="VDL93877.1"/>
    </source>
</evidence>
<dbReference type="OrthoDB" id="6286681at2759"/>
<reference evidence="4" key="1">
    <citation type="submission" date="2016-06" db="UniProtKB">
        <authorList>
            <consortium name="WormBaseParasite"/>
        </authorList>
    </citation>
    <scope>IDENTIFICATION</scope>
</reference>
<accession>A0A183STE4</accession>
<organism evidence="4">
    <name type="scientific">Schistocephalus solidus</name>
    <name type="common">Tapeworm</name>
    <dbReference type="NCBI Taxonomy" id="70667"/>
    <lineage>
        <taxon>Eukaryota</taxon>
        <taxon>Metazoa</taxon>
        <taxon>Spiralia</taxon>
        <taxon>Lophotrochozoa</taxon>
        <taxon>Platyhelminthes</taxon>
        <taxon>Cestoda</taxon>
        <taxon>Eucestoda</taxon>
        <taxon>Diphyllobothriidea</taxon>
        <taxon>Diphyllobothriidae</taxon>
        <taxon>Schistocephalus</taxon>
    </lineage>
</organism>
<reference evidence="2 3" key="2">
    <citation type="submission" date="2018-11" db="EMBL/GenBank/DDBJ databases">
        <authorList>
            <consortium name="Pathogen Informatics"/>
        </authorList>
    </citation>
    <scope>NUCLEOTIDE SEQUENCE [LARGE SCALE GENOMIC DNA]</scope>
    <source>
        <strain evidence="2 3">NST_G2</strain>
    </source>
</reference>
<feature type="region of interest" description="Disordered" evidence="1">
    <location>
        <begin position="50"/>
        <end position="72"/>
    </location>
</feature>
<dbReference type="Proteomes" id="UP000275846">
    <property type="component" value="Unassembled WGS sequence"/>
</dbReference>
<dbReference type="PANTHER" id="PTHR37557">
    <property type="entry name" value="115 KDA PROTEIN IN TYPE-1 RETROTRANSPOSABLE ELEMENT R1DM-LIKE PROTEIN-RELATED-RELATED"/>
    <property type="match status" value="1"/>
</dbReference>
<name>A0A183STE4_SCHSO</name>
<evidence type="ECO:0000313" key="4">
    <source>
        <dbReference type="WBParaSite" id="SSLN_0000777401-mRNA-1"/>
    </source>
</evidence>
<dbReference type="WBParaSite" id="SSLN_0000777401-mRNA-1">
    <property type="protein sequence ID" value="SSLN_0000777401-mRNA-1"/>
    <property type="gene ID" value="SSLN_0000777401"/>
</dbReference>
<gene>
    <name evidence="2" type="ORF">SSLN_LOCUS7492</name>
</gene>
<dbReference type="PANTHER" id="PTHR37557:SF4">
    <property type="entry name" value="CCHC-TYPE DOMAIN-CONTAINING PROTEIN"/>
    <property type="match status" value="1"/>
</dbReference>
<proteinExistence type="predicted"/>
<dbReference type="AlphaFoldDB" id="A0A183STE4"/>
<protein>
    <submittedName>
        <fullName evidence="4">Reverse transcriptase domain-containing protein</fullName>
    </submittedName>
</protein>
<dbReference type="EMBL" id="UYSU01034164">
    <property type="protein sequence ID" value="VDL93877.1"/>
    <property type="molecule type" value="Genomic_DNA"/>
</dbReference>